<protein>
    <submittedName>
        <fullName evidence="2">Uncharacterized protein</fullName>
    </submittedName>
</protein>
<proteinExistence type="predicted"/>
<sequence>MLSFMREQELEDSSVQKPPAAAGGIPTAGTEGAQEQEYVTVA</sequence>
<reference evidence="2" key="1">
    <citation type="journal article" date="2014" name="Front. Microbiol.">
        <title>High frequency of phylogenetically diverse reductive dehalogenase-homologous genes in deep subseafloor sedimentary metagenomes.</title>
        <authorList>
            <person name="Kawai M."/>
            <person name="Futagami T."/>
            <person name="Toyoda A."/>
            <person name="Takaki Y."/>
            <person name="Nishi S."/>
            <person name="Hori S."/>
            <person name="Arai W."/>
            <person name="Tsubouchi T."/>
            <person name="Morono Y."/>
            <person name="Uchiyama I."/>
            <person name="Ito T."/>
            <person name="Fujiyama A."/>
            <person name="Inagaki F."/>
            <person name="Takami H."/>
        </authorList>
    </citation>
    <scope>NUCLEOTIDE SEQUENCE</scope>
    <source>
        <strain evidence="2">Expedition CK06-06</strain>
    </source>
</reference>
<evidence type="ECO:0000256" key="1">
    <source>
        <dbReference type="SAM" id="MobiDB-lite"/>
    </source>
</evidence>
<gene>
    <name evidence="2" type="ORF">S03H2_59428</name>
</gene>
<feature type="region of interest" description="Disordered" evidence="1">
    <location>
        <begin position="1"/>
        <end position="42"/>
    </location>
</feature>
<evidence type="ECO:0000313" key="2">
    <source>
        <dbReference type="EMBL" id="GAH82181.1"/>
    </source>
</evidence>
<dbReference type="AlphaFoldDB" id="X1IID9"/>
<organism evidence="2">
    <name type="scientific">marine sediment metagenome</name>
    <dbReference type="NCBI Taxonomy" id="412755"/>
    <lineage>
        <taxon>unclassified sequences</taxon>
        <taxon>metagenomes</taxon>
        <taxon>ecological metagenomes</taxon>
    </lineage>
</organism>
<dbReference type="EMBL" id="BARU01038215">
    <property type="protein sequence ID" value="GAH82181.1"/>
    <property type="molecule type" value="Genomic_DNA"/>
</dbReference>
<feature type="non-terminal residue" evidence="2">
    <location>
        <position position="42"/>
    </location>
</feature>
<comment type="caution">
    <text evidence="2">The sequence shown here is derived from an EMBL/GenBank/DDBJ whole genome shotgun (WGS) entry which is preliminary data.</text>
</comment>
<accession>X1IID9</accession>
<feature type="compositionally biased region" description="Low complexity" evidence="1">
    <location>
        <begin position="18"/>
        <end position="33"/>
    </location>
</feature>
<name>X1IID9_9ZZZZ</name>